<dbReference type="SUPFAM" id="SSF143975">
    <property type="entry name" value="IlvD/EDD N-terminal domain-like"/>
    <property type="match status" value="1"/>
</dbReference>
<comment type="cofactor">
    <cofactor evidence="1">
        <name>Mg(2+)</name>
        <dbReference type="ChEBI" id="CHEBI:18420"/>
    </cofactor>
</comment>
<dbReference type="SUPFAM" id="SSF52016">
    <property type="entry name" value="LeuD/IlvD-like"/>
    <property type="match status" value="1"/>
</dbReference>
<dbReference type="PANTHER" id="PTHR43661:SF3">
    <property type="entry name" value="D-XYLONATE DEHYDRATASE YAGF-RELATED"/>
    <property type="match status" value="1"/>
</dbReference>
<dbReference type="InterPro" id="IPR000581">
    <property type="entry name" value="ILV_EDD_N"/>
</dbReference>
<comment type="cofactor">
    <cofactor evidence="15">
        <name>[2Fe-2S] cluster</name>
        <dbReference type="ChEBI" id="CHEBI:190135"/>
    </cofactor>
</comment>
<keyword evidence="4" id="KW-0001">2Fe-2S</keyword>
<protein>
    <recommendedName>
        <fullName evidence="14 16">Dihydroxy-acid dehydratase</fullName>
        <ecNumber evidence="14 16">4.2.1.9</ecNumber>
    </recommendedName>
</protein>
<comment type="catalytic activity">
    <reaction evidence="11">
        <text>(2R)-2,3-dihydroxy-3-methylbutanoate = 3-methyl-2-oxobutanoate + H2O</text>
        <dbReference type="Rhea" id="RHEA:24809"/>
        <dbReference type="ChEBI" id="CHEBI:11851"/>
        <dbReference type="ChEBI" id="CHEBI:15377"/>
        <dbReference type="ChEBI" id="CHEBI:49072"/>
        <dbReference type="EC" id="4.2.1.9"/>
    </reaction>
    <physiologicalReaction direction="left-to-right" evidence="11">
        <dbReference type="Rhea" id="RHEA:24810"/>
    </physiologicalReaction>
</comment>
<dbReference type="GO" id="GO:0046872">
    <property type="term" value="F:metal ion binding"/>
    <property type="evidence" value="ECO:0007669"/>
    <property type="project" value="UniProtKB-KW"/>
</dbReference>
<evidence type="ECO:0000313" key="19">
    <source>
        <dbReference type="EMBL" id="MCU7378013.1"/>
    </source>
</evidence>
<name>A0A9J6QQ72_9FIRM</name>
<evidence type="ECO:0000256" key="1">
    <source>
        <dbReference type="ARBA" id="ARBA00001946"/>
    </source>
</evidence>
<organism evidence="19 20">
    <name type="scientific">Hominibacterium faecale</name>
    <dbReference type="NCBI Taxonomy" id="2839743"/>
    <lineage>
        <taxon>Bacteria</taxon>
        <taxon>Bacillati</taxon>
        <taxon>Bacillota</taxon>
        <taxon>Clostridia</taxon>
        <taxon>Peptostreptococcales</taxon>
        <taxon>Anaerovoracaceae</taxon>
        <taxon>Hominibacterium</taxon>
    </lineage>
</organism>
<evidence type="ECO:0000259" key="17">
    <source>
        <dbReference type="Pfam" id="PF00920"/>
    </source>
</evidence>
<evidence type="ECO:0000256" key="15">
    <source>
        <dbReference type="ARBA" id="ARBA00034078"/>
    </source>
</evidence>
<dbReference type="GO" id="GO:0051537">
    <property type="term" value="F:2 iron, 2 sulfur cluster binding"/>
    <property type="evidence" value="ECO:0007669"/>
    <property type="project" value="UniProtKB-KW"/>
</dbReference>
<evidence type="ECO:0000313" key="20">
    <source>
        <dbReference type="Proteomes" id="UP001065549"/>
    </source>
</evidence>
<dbReference type="Pfam" id="PF00920">
    <property type="entry name" value="ILVD_EDD_N"/>
    <property type="match status" value="1"/>
</dbReference>
<keyword evidence="7" id="KW-0408">Iron</keyword>
<dbReference type="InterPro" id="IPR037237">
    <property type="entry name" value="IlvD/EDD_N"/>
</dbReference>
<keyword evidence="10" id="KW-0100">Branched-chain amino acid biosynthesis</keyword>
<evidence type="ECO:0000256" key="9">
    <source>
        <dbReference type="ARBA" id="ARBA00023239"/>
    </source>
</evidence>
<dbReference type="EMBL" id="JAOSHN010000002">
    <property type="protein sequence ID" value="MCU7378013.1"/>
    <property type="molecule type" value="Genomic_DNA"/>
</dbReference>
<dbReference type="GO" id="GO:0005829">
    <property type="term" value="C:cytosol"/>
    <property type="evidence" value="ECO:0007669"/>
    <property type="project" value="TreeGrafter"/>
</dbReference>
<evidence type="ECO:0000256" key="14">
    <source>
        <dbReference type="ARBA" id="ARBA00029490"/>
    </source>
</evidence>
<reference evidence="19" key="1">
    <citation type="submission" date="2022-09" db="EMBL/GenBank/DDBJ databases">
        <title>Culturomic study of gut microbiota in children with autism spectrum disorder.</title>
        <authorList>
            <person name="Efimov B.A."/>
            <person name="Chaplin A.V."/>
            <person name="Sokolova S.R."/>
            <person name="Pikina A.P."/>
            <person name="Korzhanova M."/>
            <person name="Belova V."/>
            <person name="Korostin D."/>
        </authorList>
    </citation>
    <scope>NUCLEOTIDE SEQUENCE</scope>
    <source>
        <strain evidence="19">ASD5510</strain>
    </source>
</reference>
<feature type="domain" description="Dihydroxy-acid/6-phosphogluconate dehydratase N-terminal" evidence="17">
    <location>
        <begin position="32"/>
        <end position="350"/>
    </location>
</feature>
<dbReference type="RefSeq" id="WP_253019712.1">
    <property type="nucleotide sequence ID" value="NZ_JAOSHN010000002.1"/>
</dbReference>
<dbReference type="InterPro" id="IPR020558">
    <property type="entry name" value="DiOHA_6PGluconate_deHydtase_CS"/>
</dbReference>
<dbReference type="PROSITE" id="PS00886">
    <property type="entry name" value="ILVD_EDD_1"/>
    <property type="match status" value="1"/>
</dbReference>
<comment type="pathway">
    <text evidence="12">Amino-acid biosynthesis; L-valine biosynthesis; L-valine from pyruvate: step 3/4.</text>
</comment>
<evidence type="ECO:0000256" key="10">
    <source>
        <dbReference type="ARBA" id="ARBA00023304"/>
    </source>
</evidence>
<accession>A0A9J6QQ72</accession>
<gene>
    <name evidence="19" type="primary">ilvD</name>
    <name evidence="19" type="ORF">OBO34_06560</name>
</gene>
<evidence type="ECO:0000256" key="2">
    <source>
        <dbReference type="ARBA" id="ARBA00006486"/>
    </source>
</evidence>
<dbReference type="AlphaFoldDB" id="A0A9J6QQ72"/>
<evidence type="ECO:0000256" key="6">
    <source>
        <dbReference type="ARBA" id="ARBA00022842"/>
    </source>
</evidence>
<feature type="domain" description="Dihydroxy-acid/6-phosphogluconate dehydratase C-terminal" evidence="18">
    <location>
        <begin position="363"/>
        <end position="554"/>
    </location>
</feature>
<dbReference type="InterPro" id="IPR042096">
    <property type="entry name" value="Dihydro-acid_dehy_C"/>
</dbReference>
<dbReference type="NCBIfam" id="TIGR00110">
    <property type="entry name" value="ilvD"/>
    <property type="match status" value="1"/>
</dbReference>
<dbReference type="GO" id="GO:0008652">
    <property type="term" value="P:amino acid biosynthetic process"/>
    <property type="evidence" value="ECO:0007669"/>
    <property type="project" value="UniProtKB-KW"/>
</dbReference>
<dbReference type="GO" id="GO:0004160">
    <property type="term" value="F:dihydroxy-acid dehydratase activity"/>
    <property type="evidence" value="ECO:0007669"/>
    <property type="project" value="UniProtKB-UniRule"/>
</dbReference>
<sequence>MDRKNILNNREEFSLNRSVYKAMGYSDEDLQRPVIGIANAWSTLVPGHFNLRQVSDYVKQGIYRGGGTAVEFGTIGCCDALGQGHEGMHYILPSRELIAGSIEVMAQAHNLAGLVLLGSCDKIVPGMLMAAARLDIPCIHLPGGPMLGGEVTFHGRKSDMTAIDEGLGALRAGKISRETFEKLEEGYCSSCGSCSFYGTANTMCTLSEALGMALSGGAMTPAVHPDRLRLAQKTGEAICNLVINEITARNIITRDAVENAVRICLATSGSTNAVMHLSAIAYEAELDMNVLETFEAYNKETPVIARVYPACNADMNDLFLAGGVPRIQQNLLPLLHGQAMTVTGRPLSENLNAYVYRYEKNPDCITTLDAPFEKQGGLQIMRGNLAPMTAVTKPGAIDPSARRFTGTALCFDCEEDANRAILSGFIKEGTVIVIRYEGPKGGPGMREMYKSMKYLNGMGLAKTAALITDGRFSGTNNGCFVGHISPEAASGGPLAIVQDGDIIEIDCISGKLELKVSEEEIKQRLKTWVPKKPKFKKGYLSTYARMVSSAAEGAIIG</sequence>
<keyword evidence="5" id="KW-0479">Metal-binding</keyword>
<keyword evidence="9 19" id="KW-0456">Lyase</keyword>
<evidence type="ECO:0000256" key="7">
    <source>
        <dbReference type="ARBA" id="ARBA00023004"/>
    </source>
</evidence>
<evidence type="ECO:0000256" key="4">
    <source>
        <dbReference type="ARBA" id="ARBA00022714"/>
    </source>
</evidence>
<dbReference type="EC" id="4.2.1.9" evidence="14 16"/>
<dbReference type="Pfam" id="PF24877">
    <property type="entry name" value="ILV_EDD_C"/>
    <property type="match status" value="1"/>
</dbReference>
<keyword evidence="20" id="KW-1185">Reference proteome</keyword>
<dbReference type="NCBIfam" id="NF002068">
    <property type="entry name" value="PRK00911.1"/>
    <property type="match status" value="1"/>
</dbReference>
<dbReference type="Proteomes" id="UP001065549">
    <property type="component" value="Unassembled WGS sequence"/>
</dbReference>
<dbReference type="GO" id="GO:0009082">
    <property type="term" value="P:branched-chain amino acid biosynthetic process"/>
    <property type="evidence" value="ECO:0007669"/>
    <property type="project" value="UniProtKB-UniRule"/>
</dbReference>
<dbReference type="InterPro" id="IPR004404">
    <property type="entry name" value="DihydroxyA_deHydtase"/>
</dbReference>
<evidence type="ECO:0000256" key="11">
    <source>
        <dbReference type="ARBA" id="ARBA00029304"/>
    </source>
</evidence>
<keyword evidence="8" id="KW-0411">Iron-sulfur</keyword>
<evidence type="ECO:0000256" key="16">
    <source>
        <dbReference type="NCBIfam" id="TIGR00110"/>
    </source>
</evidence>
<comment type="similarity">
    <text evidence="2">Belongs to the IlvD/Edd family.</text>
</comment>
<evidence type="ECO:0000256" key="8">
    <source>
        <dbReference type="ARBA" id="ARBA00023014"/>
    </source>
</evidence>
<evidence type="ECO:0000259" key="18">
    <source>
        <dbReference type="Pfam" id="PF24877"/>
    </source>
</evidence>
<dbReference type="PANTHER" id="PTHR43661">
    <property type="entry name" value="D-XYLONATE DEHYDRATASE"/>
    <property type="match status" value="1"/>
</dbReference>
<keyword evidence="6" id="KW-0460">Magnesium</keyword>
<keyword evidence="3" id="KW-0028">Amino-acid biosynthesis</keyword>
<evidence type="ECO:0000256" key="12">
    <source>
        <dbReference type="ARBA" id="ARBA00029436"/>
    </source>
</evidence>
<dbReference type="Gene3D" id="3.50.30.80">
    <property type="entry name" value="IlvD/EDD C-terminal domain-like"/>
    <property type="match status" value="1"/>
</dbReference>
<comment type="pathway">
    <text evidence="13">Amino-acid biosynthesis; L-isoleucine biosynthesis; L-isoleucine from 2-oxobutanoate: step 3/4.</text>
</comment>
<dbReference type="FunFam" id="3.50.30.80:FF:000001">
    <property type="entry name" value="Dihydroxy-acid dehydratase"/>
    <property type="match status" value="1"/>
</dbReference>
<evidence type="ECO:0000256" key="13">
    <source>
        <dbReference type="ARBA" id="ARBA00029437"/>
    </source>
</evidence>
<evidence type="ECO:0000256" key="3">
    <source>
        <dbReference type="ARBA" id="ARBA00022605"/>
    </source>
</evidence>
<comment type="caution">
    <text evidence="19">The sequence shown here is derived from an EMBL/GenBank/DDBJ whole genome shotgun (WGS) entry which is preliminary data.</text>
</comment>
<evidence type="ECO:0000256" key="5">
    <source>
        <dbReference type="ARBA" id="ARBA00022723"/>
    </source>
</evidence>
<dbReference type="InterPro" id="IPR056740">
    <property type="entry name" value="ILV_EDD_C"/>
</dbReference>
<proteinExistence type="inferred from homology"/>